<name>E6W4S5_DESIS</name>
<dbReference type="SUPFAM" id="SSF56935">
    <property type="entry name" value="Porins"/>
    <property type="match status" value="1"/>
</dbReference>
<dbReference type="OrthoDB" id="5416951at2"/>
<dbReference type="STRING" id="653733.Selin_0044"/>
<dbReference type="KEGG" id="din:Selin_0044"/>
<dbReference type="EMBL" id="CP002432">
    <property type="protein sequence ID" value="ADU64803.1"/>
    <property type="molecule type" value="Genomic_DNA"/>
</dbReference>
<dbReference type="HOGENOM" id="CLU_042511_0_0_0"/>
<evidence type="ECO:0000313" key="3">
    <source>
        <dbReference type="Proteomes" id="UP000002572"/>
    </source>
</evidence>
<keyword evidence="3" id="KW-1185">Reference proteome</keyword>
<proteinExistence type="predicted"/>
<dbReference type="AlphaFoldDB" id="E6W4S5"/>
<dbReference type="InParanoid" id="E6W4S5"/>
<evidence type="ECO:0000256" key="1">
    <source>
        <dbReference type="SAM" id="SignalP"/>
    </source>
</evidence>
<feature type="signal peptide" evidence="1">
    <location>
        <begin position="1"/>
        <end position="21"/>
    </location>
</feature>
<dbReference type="Proteomes" id="UP000002572">
    <property type="component" value="Chromosome"/>
</dbReference>
<accession>E6W4S5</accession>
<organism evidence="2 3">
    <name type="scientific">Desulfurispirillum indicum (strain ATCC BAA-1389 / DSM 22839 / S5)</name>
    <dbReference type="NCBI Taxonomy" id="653733"/>
    <lineage>
        <taxon>Bacteria</taxon>
        <taxon>Pseudomonadati</taxon>
        <taxon>Chrysiogenota</taxon>
        <taxon>Chrysiogenia</taxon>
        <taxon>Chrysiogenales</taxon>
        <taxon>Chrysiogenaceae</taxon>
        <taxon>Desulfurispirillum</taxon>
    </lineage>
</organism>
<protein>
    <recommendedName>
        <fullName evidence="4">Alginate export domain-containing protein</fullName>
    </recommendedName>
</protein>
<keyword evidence="1" id="KW-0732">Signal</keyword>
<gene>
    <name evidence="2" type="ordered locus">Selin_0044</name>
</gene>
<reference evidence="2 3" key="1">
    <citation type="submission" date="2010-12" db="EMBL/GenBank/DDBJ databases">
        <title>Complete sequence of Desulfurispirillum indicum S5.</title>
        <authorList>
            <consortium name="US DOE Joint Genome Institute"/>
            <person name="Lucas S."/>
            <person name="Copeland A."/>
            <person name="Lapidus A."/>
            <person name="Cheng J.-F."/>
            <person name="Goodwin L."/>
            <person name="Pitluck S."/>
            <person name="Chertkov O."/>
            <person name="Held B."/>
            <person name="Detter J.C."/>
            <person name="Han C."/>
            <person name="Tapia R."/>
            <person name="Land M."/>
            <person name="Hauser L."/>
            <person name="Kyrpides N."/>
            <person name="Ivanova N."/>
            <person name="Mikhailova N."/>
            <person name="Haggblom M."/>
            <person name="Rauschenbach I."/>
            <person name="Bini E."/>
            <person name="Woyke T."/>
        </authorList>
    </citation>
    <scope>NUCLEOTIDE SEQUENCE [LARGE SCALE GENOMIC DNA]</scope>
    <source>
        <strain evidence="3">ATCC BAA-1389 / DSM 22839 / S5</strain>
    </source>
</reference>
<sequence>MKKYRLIMASCAALAMTSVSAAEGLNIDFNGFMQVRGFAYDNLNGNDNVNDSSRGVDQRYRLWTNAALNEHAKAVFAIEMDSTWGDNAVGKVGADETGAIEIKHLYLDLHVPGTELHATLGAQGYWLGDGFIQGDDASGMQLHYTLDSGDGLHFAWTKLAEGDPASHKQDADYYQLQYSTQAGGWNVSPFVGYLNGQPTGLGLRNEGFSNDFESWYLGVEADGNIGDIRLQGTLIANSWDNDADITGTDVSDGNGLAVRLKGTYRSGATAYTVEGAHYGDSKIGEFINVRGYNNFSEIITGGRFDGRSAMGGSSAAATGTRGDYYMNYQYLKLGAEHNLNPRHKLSAYYIFAQEAQDNVFRANSSARALGHEIDVYFDCTLAEGVTLTVGGGYLIADDDFGAGDDAWKVGTAVTYRF</sequence>
<evidence type="ECO:0000313" key="2">
    <source>
        <dbReference type="EMBL" id="ADU64803.1"/>
    </source>
</evidence>
<dbReference type="RefSeq" id="WP_013504692.1">
    <property type="nucleotide sequence ID" value="NC_014836.1"/>
</dbReference>
<evidence type="ECO:0008006" key="4">
    <source>
        <dbReference type="Google" id="ProtNLM"/>
    </source>
</evidence>
<feature type="chain" id="PRO_5003214316" description="Alginate export domain-containing protein" evidence="1">
    <location>
        <begin position="22"/>
        <end position="417"/>
    </location>
</feature>